<evidence type="ECO:0008006" key="3">
    <source>
        <dbReference type="Google" id="ProtNLM"/>
    </source>
</evidence>
<evidence type="ECO:0000313" key="1">
    <source>
        <dbReference type="EMBL" id="OOP57798.1"/>
    </source>
</evidence>
<dbReference type="AlphaFoldDB" id="A0A1V4AXF4"/>
<dbReference type="EMBL" id="AYTS01000013">
    <property type="protein sequence ID" value="OOP57798.1"/>
    <property type="molecule type" value="Genomic_DNA"/>
</dbReference>
<organism evidence="1 2">
    <name type="scientific">Candidatus Brocadia carolinensis</name>
    <dbReference type="NCBI Taxonomy" id="1004156"/>
    <lineage>
        <taxon>Bacteria</taxon>
        <taxon>Pseudomonadati</taxon>
        <taxon>Planctomycetota</taxon>
        <taxon>Candidatus Brocadiia</taxon>
        <taxon>Candidatus Brocadiales</taxon>
        <taxon>Candidatus Brocadiaceae</taxon>
        <taxon>Candidatus Brocadia</taxon>
    </lineage>
</organism>
<proteinExistence type="predicted"/>
<dbReference type="STRING" id="1004156.AYP45_01310"/>
<evidence type="ECO:0000313" key="2">
    <source>
        <dbReference type="Proteomes" id="UP000189681"/>
    </source>
</evidence>
<dbReference type="Proteomes" id="UP000189681">
    <property type="component" value="Unassembled WGS sequence"/>
</dbReference>
<dbReference type="Pfam" id="PF09912">
    <property type="entry name" value="DUF2141"/>
    <property type="match status" value="1"/>
</dbReference>
<gene>
    <name evidence="1" type="ORF">AYP45_01310</name>
</gene>
<dbReference type="InterPro" id="IPR018673">
    <property type="entry name" value="DUF2141"/>
</dbReference>
<protein>
    <recommendedName>
        <fullName evidence="3">DUF2141 domain-containing protein</fullName>
    </recommendedName>
</protein>
<reference evidence="1 2" key="1">
    <citation type="journal article" date="2017" name="Water Res.">
        <title>Discovery and metagenomic analysis of an anammox bacterial enrichment related to Candidatus "Brocadia caroliniensis" in a full-scale glycerol-fed nitritation-denitritation separate centrate treatment process.</title>
        <authorList>
            <person name="Park H."/>
            <person name="Brotto A.C."/>
            <person name="van Loosdrecht M.C."/>
            <person name="Chandran K."/>
        </authorList>
    </citation>
    <scope>NUCLEOTIDE SEQUENCE [LARGE SCALE GENOMIC DNA]</scope>
    <source>
        <strain evidence="1">26THWARD</strain>
    </source>
</reference>
<comment type="caution">
    <text evidence="1">The sequence shown here is derived from an EMBL/GenBank/DDBJ whole genome shotgun (WGS) entry which is preliminary data.</text>
</comment>
<name>A0A1V4AXF4_9BACT</name>
<sequence>MEKNMTIFPLKRKERQKERKKIPLLAGLLWAVISFHIYAGDVIVTVDRFTDIGNKAPVRFSICDNDECHRKRDKGYQEIEAHLIRQTEHTRIYKIENVAPGEYSLSAYHDLNNSGILERSGILGIPKEPIGFSRIDIRKIQRHPKWEEVKFPVGKQETSVNVHLINRFGL</sequence>
<accession>A0A1V4AXF4</accession>